<keyword evidence="3" id="KW-1185">Reference proteome</keyword>
<sequence>MAEASAVKETVFSQDTSSSDQFLDISECTSKYRILPGDRTEEEFLPLTLWPFPEPLRFLKEEDPDLPSHSPEKHQA</sequence>
<feature type="compositionally biased region" description="Polar residues" evidence="1">
    <location>
        <begin position="11"/>
        <end position="20"/>
    </location>
</feature>
<evidence type="ECO:0000256" key="1">
    <source>
        <dbReference type="SAM" id="MobiDB-lite"/>
    </source>
</evidence>
<dbReference type="AlphaFoldDB" id="A0A553MW56"/>
<protein>
    <submittedName>
        <fullName evidence="2">Uncharacterized protein</fullName>
    </submittedName>
</protein>
<comment type="caution">
    <text evidence="2">The sequence shown here is derived from an EMBL/GenBank/DDBJ whole genome shotgun (WGS) entry which is preliminary data.</text>
</comment>
<feature type="region of interest" description="Disordered" evidence="1">
    <location>
        <begin position="1"/>
        <end position="20"/>
    </location>
</feature>
<evidence type="ECO:0000313" key="3">
    <source>
        <dbReference type="Proteomes" id="UP000316079"/>
    </source>
</evidence>
<dbReference type="Proteomes" id="UP000316079">
    <property type="component" value="Unassembled WGS sequence"/>
</dbReference>
<name>A0A553MW56_9TELE</name>
<proteinExistence type="predicted"/>
<reference evidence="2 3" key="1">
    <citation type="journal article" date="2019" name="Sci. Data">
        <title>Hybrid genome assembly and annotation of Danionella translucida.</title>
        <authorList>
            <person name="Kadobianskyi M."/>
            <person name="Schulze L."/>
            <person name="Schuelke M."/>
            <person name="Judkewitz B."/>
        </authorList>
    </citation>
    <scope>NUCLEOTIDE SEQUENCE [LARGE SCALE GENOMIC DNA]</scope>
    <source>
        <strain evidence="2 3">Bolton</strain>
    </source>
</reference>
<organism evidence="2 3">
    <name type="scientific">Danionella cerebrum</name>
    <dbReference type="NCBI Taxonomy" id="2873325"/>
    <lineage>
        <taxon>Eukaryota</taxon>
        <taxon>Metazoa</taxon>
        <taxon>Chordata</taxon>
        <taxon>Craniata</taxon>
        <taxon>Vertebrata</taxon>
        <taxon>Euteleostomi</taxon>
        <taxon>Actinopterygii</taxon>
        <taxon>Neopterygii</taxon>
        <taxon>Teleostei</taxon>
        <taxon>Ostariophysi</taxon>
        <taxon>Cypriniformes</taxon>
        <taxon>Danionidae</taxon>
        <taxon>Danioninae</taxon>
        <taxon>Danionella</taxon>
    </lineage>
</organism>
<gene>
    <name evidence="2" type="ORF">DNTS_031413</name>
</gene>
<evidence type="ECO:0000313" key="2">
    <source>
        <dbReference type="EMBL" id="TRY57416.1"/>
    </source>
</evidence>
<dbReference type="EMBL" id="SRMA01027237">
    <property type="protein sequence ID" value="TRY57416.1"/>
    <property type="molecule type" value="Genomic_DNA"/>
</dbReference>
<accession>A0A553MW56</accession>